<dbReference type="GO" id="GO:0045892">
    <property type="term" value="P:negative regulation of DNA-templated transcription"/>
    <property type="evidence" value="ECO:0007669"/>
    <property type="project" value="InterPro"/>
</dbReference>
<dbReference type="AlphaFoldDB" id="A0A2R8B000"/>
<dbReference type="PROSITE" id="PS50995">
    <property type="entry name" value="HTH_MARR_2"/>
    <property type="match status" value="1"/>
</dbReference>
<feature type="domain" description="HTH marR-type" evidence="1">
    <location>
        <begin position="13"/>
        <end position="145"/>
    </location>
</feature>
<dbReference type="Pfam" id="PF01047">
    <property type="entry name" value="MarR"/>
    <property type="match status" value="1"/>
</dbReference>
<protein>
    <submittedName>
        <fullName evidence="2">HTH-type transcriptional regulator MhqR</fullName>
    </submittedName>
</protein>
<dbReference type="PANTHER" id="PTHR33164">
    <property type="entry name" value="TRANSCRIPTIONAL REGULATOR, MARR FAMILY"/>
    <property type="match status" value="1"/>
</dbReference>
<organism evidence="2 3">
    <name type="scientific">Pseudoprimorskyibacter insulae</name>
    <dbReference type="NCBI Taxonomy" id="1695997"/>
    <lineage>
        <taxon>Bacteria</taxon>
        <taxon>Pseudomonadati</taxon>
        <taxon>Pseudomonadota</taxon>
        <taxon>Alphaproteobacteria</taxon>
        <taxon>Rhodobacterales</taxon>
        <taxon>Paracoccaceae</taxon>
        <taxon>Pseudoprimorskyibacter</taxon>
    </lineage>
</organism>
<dbReference type="SMART" id="SM00347">
    <property type="entry name" value="HTH_MARR"/>
    <property type="match status" value="1"/>
</dbReference>
<evidence type="ECO:0000313" key="2">
    <source>
        <dbReference type="EMBL" id="SPF81601.1"/>
    </source>
</evidence>
<name>A0A2R8B000_9RHOB</name>
<dbReference type="Gene3D" id="1.10.10.10">
    <property type="entry name" value="Winged helix-like DNA-binding domain superfamily/Winged helix DNA-binding domain"/>
    <property type="match status" value="1"/>
</dbReference>
<dbReference type="InterPro" id="IPR000835">
    <property type="entry name" value="HTH_MarR-typ"/>
</dbReference>
<reference evidence="3" key="1">
    <citation type="submission" date="2018-03" db="EMBL/GenBank/DDBJ databases">
        <authorList>
            <person name="Rodrigo-Torres L."/>
            <person name="Arahal R. D."/>
            <person name="Lucena T."/>
        </authorList>
    </citation>
    <scope>NUCLEOTIDE SEQUENCE [LARGE SCALE GENOMIC DNA]</scope>
    <source>
        <strain evidence="3">CECT 8871</strain>
    </source>
</reference>
<dbReference type="GO" id="GO:0003700">
    <property type="term" value="F:DNA-binding transcription factor activity"/>
    <property type="evidence" value="ECO:0007669"/>
    <property type="project" value="InterPro"/>
</dbReference>
<dbReference type="Proteomes" id="UP000244904">
    <property type="component" value="Unassembled WGS sequence"/>
</dbReference>
<proteinExistence type="predicted"/>
<dbReference type="InterPro" id="IPR036388">
    <property type="entry name" value="WH-like_DNA-bd_sf"/>
</dbReference>
<dbReference type="EMBL" id="OMOJ01000011">
    <property type="protein sequence ID" value="SPF81601.1"/>
    <property type="molecule type" value="Genomic_DNA"/>
</dbReference>
<dbReference type="OrthoDB" id="8588347at2"/>
<dbReference type="InterPro" id="IPR039422">
    <property type="entry name" value="MarR/SlyA-like"/>
</dbReference>
<dbReference type="InterPro" id="IPR036390">
    <property type="entry name" value="WH_DNA-bd_sf"/>
</dbReference>
<evidence type="ECO:0000313" key="3">
    <source>
        <dbReference type="Proteomes" id="UP000244904"/>
    </source>
</evidence>
<dbReference type="InterPro" id="IPR012712">
    <property type="entry name" value="HpaR/FarR"/>
</dbReference>
<dbReference type="GO" id="GO:0006950">
    <property type="term" value="P:response to stress"/>
    <property type="evidence" value="ECO:0007669"/>
    <property type="project" value="TreeGrafter"/>
</dbReference>
<dbReference type="RefSeq" id="WP_108887384.1">
    <property type="nucleotide sequence ID" value="NZ_OMOJ01000011.1"/>
</dbReference>
<dbReference type="NCBIfam" id="TIGR02337">
    <property type="entry name" value="HpaR"/>
    <property type="match status" value="1"/>
</dbReference>
<keyword evidence="3" id="KW-1185">Reference proteome</keyword>
<evidence type="ECO:0000259" key="1">
    <source>
        <dbReference type="PROSITE" id="PS50995"/>
    </source>
</evidence>
<sequence length="148" mass="16844">MSDPTPLDLHSTQNSLPMALIRARERLMGPIRDMLSHIGLTEQQWRILRVLEEFGPMDVTQLADKACLLLPSLSRILRGMEEKRLIERSADEADRRRQIVEIADAGRGLLQDNVVQARVIAEQVKQQLGTEKTRQLLALLGEVERMKP</sequence>
<gene>
    <name evidence="2" type="primary">mhqR</name>
    <name evidence="2" type="ORF">PRI8871_03426</name>
</gene>
<dbReference type="SUPFAM" id="SSF46785">
    <property type="entry name" value="Winged helix' DNA-binding domain"/>
    <property type="match status" value="1"/>
</dbReference>
<accession>A0A2R8B000</accession>
<dbReference type="GO" id="GO:0003677">
    <property type="term" value="F:DNA binding"/>
    <property type="evidence" value="ECO:0007669"/>
    <property type="project" value="InterPro"/>
</dbReference>
<dbReference type="PANTHER" id="PTHR33164:SF13">
    <property type="entry name" value="4-HYDROXYPHENYLACETATE CATABOLISM PROTEIN"/>
    <property type="match status" value="1"/>
</dbReference>